<dbReference type="Pfam" id="PF02839">
    <property type="entry name" value="CBM_5_12"/>
    <property type="match status" value="1"/>
</dbReference>
<dbReference type="Proteomes" id="UP000276301">
    <property type="component" value="Unassembled WGS sequence"/>
</dbReference>
<evidence type="ECO:0000313" key="4">
    <source>
        <dbReference type="EMBL" id="RLL12778.1"/>
    </source>
</evidence>
<dbReference type="SUPFAM" id="SSF51055">
    <property type="entry name" value="Carbohydrate binding domain"/>
    <property type="match status" value="1"/>
</dbReference>
<dbReference type="RefSeq" id="WP_121586426.1">
    <property type="nucleotide sequence ID" value="NZ_RCHT01000005.1"/>
</dbReference>
<dbReference type="GO" id="GO:0030246">
    <property type="term" value="F:carbohydrate binding"/>
    <property type="evidence" value="ECO:0007669"/>
    <property type="project" value="InterPro"/>
</dbReference>
<reference evidence="4 5" key="1">
    <citation type="submission" date="2018-10" db="EMBL/GenBank/DDBJ databases">
        <title>Anaerotruncus faecis sp. nov., isolated from human feces.</title>
        <authorList>
            <person name="Wang Y.-J."/>
        </authorList>
    </citation>
    <scope>NUCLEOTIDE SEQUENCE [LARGE SCALE GENOMIC DNA]</scope>
    <source>
        <strain evidence="4 5">22A2-44</strain>
    </source>
</reference>
<sequence length="134" mass="15008">MYAERAVATMARYRQTAATATDEAAVKSPELFPVWDAGGASYAVGDRVRYGELLYRCLTAHTSQDSWTPDAAPSLWVRIDDPAVEWPEWRQPTGSTDAYPKGSKVSHKGKHYISQIDANTTEPGTDERWWKEAE</sequence>
<feature type="region of interest" description="Disordered" evidence="2">
    <location>
        <begin position="87"/>
        <end position="134"/>
    </location>
</feature>
<keyword evidence="1" id="KW-0378">Hydrolase</keyword>
<evidence type="ECO:0000259" key="3">
    <source>
        <dbReference type="Pfam" id="PF02839"/>
    </source>
</evidence>
<accession>A0A498CN46</accession>
<dbReference type="Gene3D" id="2.10.10.90">
    <property type="match status" value="1"/>
</dbReference>
<protein>
    <recommendedName>
        <fullName evidence="3">Chitin-binding type-3 domain-containing protein</fullName>
    </recommendedName>
</protein>
<gene>
    <name evidence="4" type="ORF">D4A47_05075</name>
</gene>
<feature type="compositionally biased region" description="Basic and acidic residues" evidence="2">
    <location>
        <begin position="125"/>
        <end position="134"/>
    </location>
</feature>
<evidence type="ECO:0000256" key="2">
    <source>
        <dbReference type="SAM" id="MobiDB-lite"/>
    </source>
</evidence>
<evidence type="ECO:0000256" key="1">
    <source>
        <dbReference type="ARBA" id="ARBA00022801"/>
    </source>
</evidence>
<comment type="caution">
    <text evidence="4">The sequence shown here is derived from an EMBL/GenBank/DDBJ whole genome shotgun (WGS) entry which is preliminary data.</text>
</comment>
<dbReference type="GO" id="GO:0004553">
    <property type="term" value="F:hydrolase activity, hydrolyzing O-glycosyl compounds"/>
    <property type="evidence" value="ECO:0007669"/>
    <property type="project" value="InterPro"/>
</dbReference>
<dbReference type="EMBL" id="RCHT01000005">
    <property type="protein sequence ID" value="RLL12778.1"/>
    <property type="molecule type" value="Genomic_DNA"/>
</dbReference>
<dbReference type="GO" id="GO:0005576">
    <property type="term" value="C:extracellular region"/>
    <property type="evidence" value="ECO:0007669"/>
    <property type="project" value="InterPro"/>
</dbReference>
<organism evidence="4 5">
    <name type="scientific">Anaerotruncus massiliensis</name>
    <name type="common">ex Liu et al. 2021</name>
    <dbReference type="NCBI Taxonomy" id="2321404"/>
    <lineage>
        <taxon>Bacteria</taxon>
        <taxon>Bacillati</taxon>
        <taxon>Bacillota</taxon>
        <taxon>Clostridia</taxon>
        <taxon>Eubacteriales</taxon>
        <taxon>Oscillospiraceae</taxon>
        <taxon>Anaerotruncus</taxon>
    </lineage>
</organism>
<dbReference type="CDD" id="cd12214">
    <property type="entry name" value="ChiA1_BD"/>
    <property type="match status" value="1"/>
</dbReference>
<dbReference type="InterPro" id="IPR003610">
    <property type="entry name" value="CBM5/12"/>
</dbReference>
<dbReference type="InterPro" id="IPR036573">
    <property type="entry name" value="CBM_sf_5/12"/>
</dbReference>
<name>A0A498CN46_9FIRM</name>
<evidence type="ECO:0000313" key="5">
    <source>
        <dbReference type="Proteomes" id="UP000276301"/>
    </source>
</evidence>
<dbReference type="GO" id="GO:0005975">
    <property type="term" value="P:carbohydrate metabolic process"/>
    <property type="evidence" value="ECO:0007669"/>
    <property type="project" value="InterPro"/>
</dbReference>
<keyword evidence="5" id="KW-1185">Reference proteome</keyword>
<dbReference type="AlphaFoldDB" id="A0A498CN46"/>
<feature type="domain" description="Chitin-binding type-3" evidence="3">
    <location>
        <begin position="35"/>
        <end position="76"/>
    </location>
</feature>
<proteinExistence type="predicted"/>